<evidence type="ECO:0000313" key="11">
    <source>
        <dbReference type="RefSeq" id="XP_010279403.1"/>
    </source>
</evidence>
<dbReference type="GO" id="GO:0043565">
    <property type="term" value="F:sequence-specific DNA binding"/>
    <property type="evidence" value="ECO:0000318"/>
    <property type="project" value="GO_Central"/>
</dbReference>
<dbReference type="KEGG" id="nnu:104613254"/>
<organism evidence="9 11">
    <name type="scientific">Nelumbo nucifera</name>
    <name type="common">Sacred lotus</name>
    <dbReference type="NCBI Taxonomy" id="4432"/>
    <lineage>
        <taxon>Eukaryota</taxon>
        <taxon>Viridiplantae</taxon>
        <taxon>Streptophyta</taxon>
        <taxon>Embryophyta</taxon>
        <taxon>Tracheophyta</taxon>
        <taxon>Spermatophyta</taxon>
        <taxon>Magnoliopsida</taxon>
        <taxon>Proteales</taxon>
        <taxon>Nelumbonaceae</taxon>
        <taxon>Nelumbo</taxon>
    </lineage>
</organism>
<evidence type="ECO:0000313" key="10">
    <source>
        <dbReference type="RefSeq" id="XP_010279325.1"/>
    </source>
</evidence>
<feature type="region of interest" description="Disordered" evidence="7">
    <location>
        <begin position="1"/>
        <end position="22"/>
    </location>
</feature>
<dbReference type="GO" id="GO:0000976">
    <property type="term" value="F:transcription cis-regulatory region binding"/>
    <property type="evidence" value="ECO:0007669"/>
    <property type="project" value="UniProtKB-ARBA"/>
</dbReference>
<dbReference type="RefSeq" id="XP_010279403.1">
    <property type="nucleotide sequence ID" value="XM_010281101.2"/>
</dbReference>
<dbReference type="InterPro" id="IPR012900">
    <property type="entry name" value="MFMR"/>
</dbReference>
<evidence type="ECO:0000256" key="6">
    <source>
        <dbReference type="ARBA" id="ARBA00023242"/>
    </source>
</evidence>
<comment type="subcellular location">
    <subcellularLocation>
        <location evidence="1">Nucleus</location>
    </subcellularLocation>
</comment>
<dbReference type="Proteomes" id="UP000189703">
    <property type="component" value="Unplaced"/>
</dbReference>
<evidence type="ECO:0000256" key="7">
    <source>
        <dbReference type="SAM" id="MobiDB-lite"/>
    </source>
</evidence>
<evidence type="ECO:0000259" key="8">
    <source>
        <dbReference type="PROSITE" id="PS50217"/>
    </source>
</evidence>
<feature type="compositionally biased region" description="Acidic residues" evidence="7">
    <location>
        <begin position="1"/>
        <end position="11"/>
    </location>
</feature>
<feature type="compositionally biased region" description="Polar residues" evidence="7">
    <location>
        <begin position="155"/>
        <end position="169"/>
    </location>
</feature>
<keyword evidence="6" id="KW-0539">Nucleus</keyword>
<dbReference type="SUPFAM" id="SSF57959">
    <property type="entry name" value="Leucine zipper domain"/>
    <property type="match status" value="1"/>
</dbReference>
<dbReference type="eggNOG" id="ENOG502SB07">
    <property type="taxonomic scope" value="Eukaryota"/>
</dbReference>
<keyword evidence="4" id="KW-0238">DNA-binding</keyword>
<evidence type="ECO:0000256" key="2">
    <source>
        <dbReference type="ARBA" id="ARBA00007163"/>
    </source>
</evidence>
<dbReference type="RefSeq" id="XP_010279325.1">
    <property type="nucleotide sequence ID" value="XM_010281023.2"/>
</dbReference>
<dbReference type="InterPro" id="IPR044827">
    <property type="entry name" value="GBF-like"/>
</dbReference>
<accession>A0A1U8BQ63</accession>
<sequence length="473" mass="51687">MGNAETDDTEEQPPASSPATVFPDWTSFQAYYNSAGASPVPPPGFFHSPVASSPQAHPYMWGQHIIPPYGTPPPPYVTMYTHGVYAHPSIPLGSHPYSPYTVPSSNGMAEASVPGANGKQGEQKSKIPVRRSKGSSANLDMLAGKDNETGKASGASANGGLSHSCSGNDGSCEGSDVNSQDGSQHKPLGEQSSVEAGTLNGSSACSVSSRTMWTPPAQAMLNQGMVMAVPPISVSGPTTNLNIGMDYWGGSAHSSSATTRTKLPVIPASAALLSSSEMDERELKRQRRKQSNRESARRSRLRKQAECEELAQRVETLKEENSSFRKELEHLREECEKLASENASLTSTFGESHRSLQEWSMAKCLLNLFSATTPDVLFCDFRINYGCTSIGNPCHLHSYKMLMIILFQFWPTAFFLSRLALSMEYSITEKKMLTVFISRVPLVSKLIQLDLHLNYSCRNWFQSNRPKHLRLNP</sequence>
<dbReference type="GO" id="GO:0006355">
    <property type="term" value="P:regulation of DNA-templated transcription"/>
    <property type="evidence" value="ECO:0000318"/>
    <property type="project" value="GO_Central"/>
</dbReference>
<dbReference type="OrthoDB" id="1642657at2759"/>
<evidence type="ECO:0000256" key="3">
    <source>
        <dbReference type="ARBA" id="ARBA00023015"/>
    </source>
</evidence>
<gene>
    <name evidence="10 11" type="primary">LOC104613254</name>
</gene>
<dbReference type="GO" id="GO:0005634">
    <property type="term" value="C:nucleus"/>
    <property type="evidence" value="ECO:0000318"/>
    <property type="project" value="GO_Central"/>
</dbReference>
<dbReference type="Pfam" id="PF00170">
    <property type="entry name" value="bZIP_1"/>
    <property type="match status" value="1"/>
</dbReference>
<dbReference type="Pfam" id="PF07777">
    <property type="entry name" value="MFMR"/>
    <property type="match status" value="1"/>
</dbReference>
<protein>
    <submittedName>
        <fullName evidence="10 11">BZIP transcription factor 68-like isoform X1</fullName>
    </submittedName>
</protein>
<keyword evidence="9" id="KW-1185">Reference proteome</keyword>
<name>A0A1U8BQ63_NELNU</name>
<dbReference type="CDD" id="cd14702">
    <property type="entry name" value="bZIP_plant_GBF1"/>
    <property type="match status" value="1"/>
</dbReference>
<reference evidence="10 11" key="1">
    <citation type="submission" date="2025-04" db="UniProtKB">
        <authorList>
            <consortium name="RefSeq"/>
        </authorList>
    </citation>
    <scope>IDENTIFICATION</scope>
</reference>
<dbReference type="SMART" id="SM00338">
    <property type="entry name" value="BRLZ"/>
    <property type="match status" value="1"/>
</dbReference>
<dbReference type="InterPro" id="IPR045314">
    <property type="entry name" value="bZIP_plant_GBF1"/>
</dbReference>
<dbReference type="Pfam" id="PF16596">
    <property type="entry name" value="MFMR_assoc"/>
    <property type="match status" value="1"/>
</dbReference>
<dbReference type="PANTHER" id="PTHR45967">
    <property type="entry name" value="G-BOX-BINDING FACTOR 3-RELATED"/>
    <property type="match status" value="1"/>
</dbReference>
<feature type="compositionally biased region" description="Basic and acidic residues" evidence="7">
    <location>
        <begin position="291"/>
        <end position="305"/>
    </location>
</feature>
<evidence type="ECO:0000256" key="5">
    <source>
        <dbReference type="ARBA" id="ARBA00023163"/>
    </source>
</evidence>
<dbReference type="InterPro" id="IPR046347">
    <property type="entry name" value="bZIP_sf"/>
</dbReference>
<dbReference type="PROSITE" id="PS00036">
    <property type="entry name" value="BZIP_BASIC"/>
    <property type="match status" value="1"/>
</dbReference>
<dbReference type="GeneID" id="104613254"/>
<dbReference type="PROSITE" id="PS50217">
    <property type="entry name" value="BZIP"/>
    <property type="match status" value="1"/>
</dbReference>
<feature type="domain" description="BZIP" evidence="8">
    <location>
        <begin position="282"/>
        <end position="345"/>
    </location>
</feature>
<comment type="similarity">
    <text evidence="2">Belongs to the bZIP family.</text>
</comment>
<keyword evidence="3" id="KW-0805">Transcription regulation</keyword>
<dbReference type="AlphaFoldDB" id="A0A1U8BQ63"/>
<proteinExistence type="inferred from homology"/>
<keyword evidence="5" id="KW-0804">Transcription</keyword>
<evidence type="ECO:0000256" key="1">
    <source>
        <dbReference type="ARBA" id="ARBA00004123"/>
    </source>
</evidence>
<evidence type="ECO:0000256" key="4">
    <source>
        <dbReference type="ARBA" id="ARBA00023125"/>
    </source>
</evidence>
<feature type="region of interest" description="Disordered" evidence="7">
    <location>
        <begin position="108"/>
        <end position="209"/>
    </location>
</feature>
<evidence type="ECO:0000313" key="9">
    <source>
        <dbReference type="Proteomes" id="UP000189703"/>
    </source>
</evidence>
<feature type="region of interest" description="Disordered" evidence="7">
    <location>
        <begin position="277"/>
        <end position="305"/>
    </location>
</feature>
<dbReference type="InterPro" id="IPR004827">
    <property type="entry name" value="bZIP"/>
</dbReference>
<feature type="compositionally biased region" description="Polar residues" evidence="7">
    <location>
        <begin position="190"/>
        <end position="209"/>
    </location>
</feature>
<dbReference type="Gene3D" id="1.20.5.170">
    <property type="match status" value="1"/>
</dbReference>
<dbReference type="GO" id="GO:0003700">
    <property type="term" value="F:DNA-binding transcription factor activity"/>
    <property type="evidence" value="ECO:0007669"/>
    <property type="project" value="InterPro"/>
</dbReference>
<dbReference type="PANTHER" id="PTHR45967:SF38">
    <property type="entry name" value="G-BOX-BINDING FACTOR 2"/>
    <property type="match status" value="1"/>
</dbReference>